<gene>
    <name evidence="2" type="ORF">IRJ41_015533</name>
</gene>
<feature type="non-terminal residue" evidence="2">
    <location>
        <position position="288"/>
    </location>
</feature>
<evidence type="ECO:0008006" key="4">
    <source>
        <dbReference type="Google" id="ProtNLM"/>
    </source>
</evidence>
<dbReference type="PANTHER" id="PTHR47225">
    <property type="entry name" value="EF-HAND CALCIUM-BINDING DOMAIN-CONTAINING PROTEIN 12"/>
    <property type="match status" value="1"/>
</dbReference>
<proteinExistence type="predicted"/>
<dbReference type="Proteomes" id="UP001059041">
    <property type="component" value="Linkage Group LG7"/>
</dbReference>
<keyword evidence="3" id="KW-1185">Reference proteome</keyword>
<evidence type="ECO:0000313" key="2">
    <source>
        <dbReference type="EMBL" id="KAI7808031.1"/>
    </source>
</evidence>
<dbReference type="EMBL" id="JAFHDT010000007">
    <property type="protein sequence ID" value="KAI7808031.1"/>
    <property type="molecule type" value="Genomic_DNA"/>
</dbReference>
<protein>
    <recommendedName>
        <fullName evidence="4">EF-hand calcium-binding domain-containing protein 12</fullName>
    </recommendedName>
</protein>
<dbReference type="InterPro" id="IPR042847">
    <property type="entry name" value="EFC12"/>
</dbReference>
<organism evidence="2 3">
    <name type="scientific">Triplophysa rosa</name>
    <name type="common">Cave loach</name>
    <dbReference type="NCBI Taxonomy" id="992332"/>
    <lineage>
        <taxon>Eukaryota</taxon>
        <taxon>Metazoa</taxon>
        <taxon>Chordata</taxon>
        <taxon>Craniata</taxon>
        <taxon>Vertebrata</taxon>
        <taxon>Euteleostomi</taxon>
        <taxon>Actinopterygii</taxon>
        <taxon>Neopterygii</taxon>
        <taxon>Teleostei</taxon>
        <taxon>Ostariophysi</taxon>
        <taxon>Cypriniformes</taxon>
        <taxon>Nemacheilidae</taxon>
        <taxon>Triplophysa</taxon>
    </lineage>
</organism>
<accession>A0A9W8C5A2</accession>
<name>A0A9W8C5A2_TRIRA</name>
<sequence length="288" mass="33102">ECLLGDPTLEDEFRRLKKRDLTETYLFQMSCGSLGTQKCKNSDIRKHIVDKLNTVRTQKRHFGVLPDKPAAGRNSTGFPRYPGNKPVEHPEWISDRKAFREALDGMGDLRRWFHNKPILTDLEVLVTERERRAKQKSYPETYISPDDANSPRMLKLEMEEVKRYLCTRTLSARKLAKLFDWHGTGKIKRADLGILFEKEGFFIPIERMDALMISLKSQDGNSVAVDGLAAAIQAWSKKHQEIEEQTLNFGTVYSQNVDGSKHNLETHGITLEERKDQDQHKCSKTGLI</sequence>
<comment type="caution">
    <text evidence="2">The sequence shown here is derived from an EMBL/GenBank/DDBJ whole genome shotgun (WGS) entry which is preliminary data.</text>
</comment>
<dbReference type="AlphaFoldDB" id="A0A9W8C5A2"/>
<reference evidence="2" key="1">
    <citation type="submission" date="2021-02" db="EMBL/GenBank/DDBJ databases">
        <title>Comparative genomics reveals that relaxation of natural selection precedes convergent phenotypic evolution of cavefish.</title>
        <authorList>
            <person name="Peng Z."/>
        </authorList>
    </citation>
    <scope>NUCLEOTIDE SEQUENCE</scope>
    <source>
        <tissue evidence="2">Muscle</tissue>
    </source>
</reference>
<feature type="region of interest" description="Disordered" evidence="1">
    <location>
        <begin position="65"/>
        <end position="86"/>
    </location>
</feature>
<evidence type="ECO:0000313" key="3">
    <source>
        <dbReference type="Proteomes" id="UP001059041"/>
    </source>
</evidence>
<dbReference type="PANTHER" id="PTHR47225:SF1">
    <property type="entry name" value="EF-HAND CALCIUM-BINDING DOMAIN-CONTAINING PROTEIN 12"/>
    <property type="match status" value="1"/>
</dbReference>
<evidence type="ECO:0000256" key="1">
    <source>
        <dbReference type="SAM" id="MobiDB-lite"/>
    </source>
</evidence>